<dbReference type="Proteomes" id="UP000199120">
    <property type="component" value="Unassembled WGS sequence"/>
</dbReference>
<protein>
    <submittedName>
        <fullName evidence="3">Predicted alpha/beta hydrolase</fullName>
    </submittedName>
</protein>
<dbReference type="InterPro" id="IPR029058">
    <property type="entry name" value="AB_hydrolase_fold"/>
</dbReference>
<dbReference type="AlphaFoldDB" id="A0A1H7TQA5"/>
<feature type="region of interest" description="Disordered" evidence="1">
    <location>
        <begin position="320"/>
        <end position="340"/>
    </location>
</feature>
<dbReference type="PIRSF" id="PIRSF037442">
    <property type="entry name" value="UCP037442_abhydr"/>
    <property type="match status" value="1"/>
</dbReference>
<dbReference type="GO" id="GO:0016787">
    <property type="term" value="F:hydrolase activity"/>
    <property type="evidence" value="ECO:0007669"/>
    <property type="project" value="UniProtKB-KW"/>
</dbReference>
<evidence type="ECO:0000256" key="1">
    <source>
        <dbReference type="SAM" id="MobiDB-lite"/>
    </source>
</evidence>
<dbReference type="SUPFAM" id="SSF53474">
    <property type="entry name" value="alpha/beta-Hydrolases"/>
    <property type="match status" value="1"/>
</dbReference>
<reference evidence="4" key="1">
    <citation type="submission" date="2016-10" db="EMBL/GenBank/DDBJ databases">
        <authorList>
            <person name="Varghese N."/>
            <person name="Submissions S."/>
        </authorList>
    </citation>
    <scope>NUCLEOTIDE SEQUENCE [LARGE SCALE GENOMIC DNA]</scope>
    <source>
        <strain evidence="4">LMG 26416</strain>
    </source>
</reference>
<evidence type="ECO:0000313" key="3">
    <source>
        <dbReference type="EMBL" id="SEL87050.1"/>
    </source>
</evidence>
<dbReference type="Pfam" id="PF12697">
    <property type="entry name" value="Abhydrolase_6"/>
    <property type="match status" value="1"/>
</dbReference>
<dbReference type="EMBL" id="FOAJ01000016">
    <property type="protein sequence ID" value="SEL87050.1"/>
    <property type="molecule type" value="Genomic_DNA"/>
</dbReference>
<organism evidence="3 4">
    <name type="scientific">Paraburkholderia caballeronis</name>
    <dbReference type="NCBI Taxonomy" id="416943"/>
    <lineage>
        <taxon>Bacteria</taxon>
        <taxon>Pseudomonadati</taxon>
        <taxon>Pseudomonadota</taxon>
        <taxon>Betaproteobacteria</taxon>
        <taxon>Burkholderiales</taxon>
        <taxon>Burkholderiaceae</taxon>
        <taxon>Paraburkholderia</taxon>
    </lineage>
</organism>
<keyword evidence="4" id="KW-1185">Reference proteome</keyword>
<name>A0A1H7TQA5_9BURK</name>
<accession>A0A1H7TQA5</accession>
<proteinExistence type="predicted"/>
<evidence type="ECO:0000259" key="2">
    <source>
        <dbReference type="Pfam" id="PF12697"/>
    </source>
</evidence>
<sequence>MSVSGPDEPQPAEIAVAAADGYPIRGYVWRHDSPPESGGVRPVAIVNAATSVRCRYYFRFAAWLHRHGYDALVYDYRGIGVSRPADLATLDASWLDWGERDFDAVLRYVRARFPAQPIDVVGHSIGGFLIGLSPSNPLIRRVFTMGAQYAYWRDYARSSLPSMLWKWHVVMPALTRLYGYFPASRLGWMEDTPRGVVQAWSRSRARFEDGFIRGPFARPAEQRAGLVARFAGLTAPILAVSVTDDPFGTTPAIERALRYFTQSRTVHLRLAPASIGEQRIGHFAFFNSRYESSLWPVALRWLTTGDVPPDLAASVVSVRNAPETRDGGGGEEAAVERENA</sequence>
<keyword evidence="3" id="KW-0378">Hydrolase</keyword>
<dbReference type="STRING" id="416943.SAMN05445871_4772"/>
<dbReference type="InterPro" id="IPR000073">
    <property type="entry name" value="AB_hydrolase_1"/>
</dbReference>
<evidence type="ECO:0000313" key="4">
    <source>
        <dbReference type="Proteomes" id="UP000199120"/>
    </source>
</evidence>
<dbReference type="InterPro" id="IPR017208">
    <property type="entry name" value="UCP037442_abhydr"/>
</dbReference>
<feature type="domain" description="AB hydrolase-1" evidence="2">
    <location>
        <begin position="60"/>
        <end position="258"/>
    </location>
</feature>
<gene>
    <name evidence="3" type="ORF">SAMN05192542_11639</name>
</gene>
<dbReference type="Gene3D" id="3.40.50.1820">
    <property type="entry name" value="alpha/beta hydrolase"/>
    <property type="match status" value="1"/>
</dbReference>
<feature type="compositionally biased region" description="Basic and acidic residues" evidence="1">
    <location>
        <begin position="322"/>
        <end position="340"/>
    </location>
</feature>